<comment type="similarity">
    <text evidence="8">Belongs to the ABC transporter superfamily. Energy-coupling factor EcfA family.</text>
</comment>
<name>A0A2K3YUR3_9STAP</name>
<keyword evidence="4 8" id="KW-0547">Nucleotide-binding</keyword>
<dbReference type="AlphaFoldDB" id="A0A2K3YUR3"/>
<dbReference type="GO" id="GO:0015087">
    <property type="term" value="F:cobalt ion transmembrane transporter activity"/>
    <property type="evidence" value="ECO:0007669"/>
    <property type="project" value="UniProtKB-ARBA"/>
</dbReference>
<comment type="caution">
    <text evidence="10">The sequence shown here is derived from an EMBL/GenBank/DDBJ whole genome shotgun (WGS) entry which is preliminary data.</text>
</comment>
<gene>
    <name evidence="10" type="ORF">CD122_02375</name>
</gene>
<evidence type="ECO:0000256" key="5">
    <source>
        <dbReference type="ARBA" id="ARBA00022840"/>
    </source>
</evidence>
<dbReference type="SUPFAM" id="SSF52540">
    <property type="entry name" value="P-loop containing nucleoside triphosphate hydrolases"/>
    <property type="match status" value="1"/>
</dbReference>
<dbReference type="Proteomes" id="UP000242752">
    <property type="component" value="Unassembled WGS sequence"/>
</dbReference>
<dbReference type="CDD" id="cd03225">
    <property type="entry name" value="ABC_cobalt_CbiO_domain1"/>
    <property type="match status" value="1"/>
</dbReference>
<evidence type="ECO:0000259" key="9">
    <source>
        <dbReference type="PROSITE" id="PS50893"/>
    </source>
</evidence>
<protein>
    <recommendedName>
        <fullName evidence="8">Energy-coupling factor transporter ATP-binding protein EcfA2</fullName>
        <ecNumber evidence="8">7.-.-.-</ecNumber>
    </recommendedName>
</protein>
<dbReference type="GO" id="GO:0005524">
    <property type="term" value="F:ATP binding"/>
    <property type="evidence" value="ECO:0007669"/>
    <property type="project" value="UniProtKB-UniRule"/>
</dbReference>
<accession>A0A2K3YUR3</accession>
<dbReference type="Gene3D" id="3.40.50.300">
    <property type="entry name" value="P-loop containing nucleotide triphosphate hydrolases"/>
    <property type="match status" value="1"/>
</dbReference>
<comment type="function">
    <text evidence="8">ATP-binding (A) component of a common energy-coupling factor (ECF) ABC-transporter complex.</text>
</comment>
<dbReference type="InterPro" id="IPR003439">
    <property type="entry name" value="ABC_transporter-like_ATP-bd"/>
</dbReference>
<evidence type="ECO:0000313" key="11">
    <source>
        <dbReference type="Proteomes" id="UP000242752"/>
    </source>
</evidence>
<comment type="subunit">
    <text evidence="8">Forms a stable energy-coupling factor (ECF) transporter complex composed of 2 membrane-embedded substrate-binding proteins (S component), 2 ATP-binding proteins (A component) and 2 transmembrane proteins (T component).</text>
</comment>
<evidence type="ECO:0000256" key="2">
    <source>
        <dbReference type="ARBA" id="ARBA00022448"/>
    </source>
</evidence>
<dbReference type="PROSITE" id="PS00211">
    <property type="entry name" value="ABC_TRANSPORTER_1"/>
    <property type="match status" value="1"/>
</dbReference>
<keyword evidence="5 8" id="KW-0067">ATP-binding</keyword>
<dbReference type="GO" id="GO:0016887">
    <property type="term" value="F:ATP hydrolysis activity"/>
    <property type="evidence" value="ECO:0007669"/>
    <property type="project" value="InterPro"/>
</dbReference>
<dbReference type="FunFam" id="3.40.50.300:FF:000224">
    <property type="entry name" value="Energy-coupling factor transporter ATP-binding protein EcfA"/>
    <property type="match status" value="1"/>
</dbReference>
<dbReference type="PANTHER" id="PTHR43553:SF27">
    <property type="entry name" value="ENERGY-COUPLING FACTOR TRANSPORTER ATP-BINDING PROTEIN ECFA2"/>
    <property type="match status" value="1"/>
</dbReference>
<evidence type="ECO:0000256" key="8">
    <source>
        <dbReference type="RuleBase" id="RU365104"/>
    </source>
</evidence>
<proteinExistence type="inferred from homology"/>
<dbReference type="SMART" id="SM00382">
    <property type="entry name" value="AAA"/>
    <property type="match status" value="1"/>
</dbReference>
<keyword evidence="2 8" id="KW-0813">Transport</keyword>
<evidence type="ECO:0000256" key="3">
    <source>
        <dbReference type="ARBA" id="ARBA00022475"/>
    </source>
</evidence>
<keyword evidence="7 8" id="KW-0472">Membrane</keyword>
<dbReference type="Pfam" id="PF00005">
    <property type="entry name" value="ABC_tran"/>
    <property type="match status" value="1"/>
</dbReference>
<dbReference type="EMBL" id="PPRF01000016">
    <property type="protein sequence ID" value="PNZ29352.1"/>
    <property type="molecule type" value="Genomic_DNA"/>
</dbReference>
<dbReference type="GO" id="GO:0043190">
    <property type="term" value="C:ATP-binding cassette (ABC) transporter complex"/>
    <property type="evidence" value="ECO:0007669"/>
    <property type="project" value="TreeGrafter"/>
</dbReference>
<dbReference type="InterPro" id="IPR015856">
    <property type="entry name" value="ABC_transpr_CbiO/EcfA_su"/>
</dbReference>
<feature type="domain" description="ABC transporter" evidence="9">
    <location>
        <begin position="2"/>
        <end position="246"/>
    </location>
</feature>
<keyword evidence="6" id="KW-1278">Translocase</keyword>
<dbReference type="InterPro" id="IPR003593">
    <property type="entry name" value="AAA+_ATPase"/>
</dbReference>
<dbReference type="EC" id="7.-.-.-" evidence="8"/>
<evidence type="ECO:0000256" key="1">
    <source>
        <dbReference type="ARBA" id="ARBA00004202"/>
    </source>
</evidence>
<evidence type="ECO:0000256" key="6">
    <source>
        <dbReference type="ARBA" id="ARBA00022967"/>
    </source>
</evidence>
<dbReference type="RefSeq" id="WP_103357401.1">
    <property type="nucleotide sequence ID" value="NZ_CP113107.1"/>
</dbReference>
<dbReference type="InterPro" id="IPR050095">
    <property type="entry name" value="ECF_ABC_transporter_ATP-bd"/>
</dbReference>
<dbReference type="GO" id="GO:0042626">
    <property type="term" value="F:ATPase-coupled transmembrane transporter activity"/>
    <property type="evidence" value="ECO:0007669"/>
    <property type="project" value="TreeGrafter"/>
</dbReference>
<sequence>MITFEDVSFTYQQHTPYEYQALNLVTTQFEQGRYYAIIGKTGSGKSTLIQHFNGLLKPSRGKLQVLDVPITRKTKDKTLQKVRKRIGMVFQFPESQLFEQTVEHEILFGPKNYGLDLDKAREQAMQLLDQLGFDAEKIMKQSPFMLSGGQMRKVALVAILAMDPDVLVLDEPTAGLDPKSKRQVMHLFKDIQMKQGKTIILVTHDMNDVAAYADEVKVMAKGRVISSQTPETLFCDTEYVQSLHLDLPDIVQLQRDVESRLNIRFERLAMTEVEFVKMFEVWRQEHER</sequence>
<dbReference type="NCBIfam" id="TIGR04521">
    <property type="entry name" value="ECF_ATPase_2"/>
    <property type="match status" value="1"/>
</dbReference>
<dbReference type="OrthoDB" id="9784332at2"/>
<dbReference type="InterPro" id="IPR027417">
    <property type="entry name" value="P-loop_NTPase"/>
</dbReference>
<organism evidence="10 11">
    <name type="scientific">Staphylococcus rostri</name>
    <dbReference type="NCBI Taxonomy" id="522262"/>
    <lineage>
        <taxon>Bacteria</taxon>
        <taxon>Bacillati</taxon>
        <taxon>Bacillota</taxon>
        <taxon>Bacilli</taxon>
        <taxon>Bacillales</taxon>
        <taxon>Staphylococcaceae</taxon>
        <taxon>Staphylococcus</taxon>
    </lineage>
</organism>
<reference evidence="10 11" key="1">
    <citation type="submission" date="2017-08" db="EMBL/GenBank/DDBJ databases">
        <title>Draft genome sequences of 64 type strains of genus Staph aureus.</title>
        <authorList>
            <person name="Cole K."/>
            <person name="Golubchik T."/>
            <person name="Russell J."/>
            <person name="Foster D."/>
            <person name="Llewelyn M."/>
            <person name="Wilson D."/>
            <person name="Crook D."/>
            <person name="Paul J."/>
        </authorList>
    </citation>
    <scope>NUCLEOTIDE SEQUENCE [LARGE SCALE GENOMIC DNA]</scope>
    <source>
        <strain evidence="10 11">DSM 21968</strain>
    </source>
</reference>
<evidence type="ECO:0000256" key="7">
    <source>
        <dbReference type="ARBA" id="ARBA00023136"/>
    </source>
</evidence>
<keyword evidence="3 8" id="KW-1003">Cell membrane</keyword>
<evidence type="ECO:0000256" key="4">
    <source>
        <dbReference type="ARBA" id="ARBA00022741"/>
    </source>
</evidence>
<dbReference type="PROSITE" id="PS50893">
    <property type="entry name" value="ABC_TRANSPORTER_2"/>
    <property type="match status" value="1"/>
</dbReference>
<dbReference type="InterPro" id="IPR017871">
    <property type="entry name" value="ABC_transporter-like_CS"/>
</dbReference>
<dbReference type="InterPro" id="IPR030946">
    <property type="entry name" value="EcfA2"/>
</dbReference>
<dbReference type="PANTHER" id="PTHR43553">
    <property type="entry name" value="HEAVY METAL TRANSPORTER"/>
    <property type="match status" value="1"/>
</dbReference>
<comment type="subcellular location">
    <subcellularLocation>
        <location evidence="1 8">Cell membrane</location>
        <topology evidence="1 8">Peripheral membrane protein</topology>
    </subcellularLocation>
</comment>
<keyword evidence="11" id="KW-1185">Reference proteome</keyword>
<evidence type="ECO:0000313" key="10">
    <source>
        <dbReference type="EMBL" id="PNZ29352.1"/>
    </source>
</evidence>